<proteinExistence type="inferred from homology"/>
<feature type="signal peptide" evidence="5">
    <location>
        <begin position="1"/>
        <end position="20"/>
    </location>
</feature>
<dbReference type="InterPro" id="IPR024607">
    <property type="entry name" value="Sulfatase_CS"/>
</dbReference>
<dbReference type="Gene3D" id="3.40.720.10">
    <property type="entry name" value="Alkaline Phosphatase, subunit A"/>
    <property type="match status" value="1"/>
</dbReference>
<comment type="similarity">
    <text evidence="1">Belongs to the sulfatase family.</text>
</comment>
<keyword evidence="8" id="KW-1185">Reference proteome</keyword>
<evidence type="ECO:0000256" key="2">
    <source>
        <dbReference type="ARBA" id="ARBA00022723"/>
    </source>
</evidence>
<evidence type="ECO:0000256" key="4">
    <source>
        <dbReference type="ARBA" id="ARBA00022837"/>
    </source>
</evidence>
<gene>
    <name evidence="7" type="primary">atsA_11</name>
    <name evidence="7" type="ORF">LzC2_11810</name>
</gene>
<dbReference type="PROSITE" id="PS00149">
    <property type="entry name" value="SULFATASE_2"/>
    <property type="match status" value="1"/>
</dbReference>
<dbReference type="EMBL" id="WTPX01000026">
    <property type="protein sequence ID" value="NNJ25118.1"/>
    <property type="molecule type" value="Genomic_DNA"/>
</dbReference>
<dbReference type="EC" id="3.1.6.1" evidence="7"/>
<evidence type="ECO:0000256" key="5">
    <source>
        <dbReference type="SAM" id="SignalP"/>
    </source>
</evidence>
<feature type="chain" id="PRO_5047111641" evidence="5">
    <location>
        <begin position="21"/>
        <end position="494"/>
    </location>
</feature>
<dbReference type="PANTHER" id="PTHR42693">
    <property type="entry name" value="ARYLSULFATASE FAMILY MEMBER"/>
    <property type="match status" value="1"/>
</dbReference>
<dbReference type="SUPFAM" id="SSF53649">
    <property type="entry name" value="Alkaline phosphatase-like"/>
    <property type="match status" value="1"/>
</dbReference>
<dbReference type="InterPro" id="IPR000917">
    <property type="entry name" value="Sulfatase_N"/>
</dbReference>
<keyword evidence="2" id="KW-0479">Metal-binding</keyword>
<dbReference type="Pfam" id="PF00884">
    <property type="entry name" value="Sulfatase"/>
    <property type="match status" value="1"/>
</dbReference>
<organism evidence="7 8">
    <name type="scientific">Alienimonas chondri</name>
    <dbReference type="NCBI Taxonomy" id="2681879"/>
    <lineage>
        <taxon>Bacteria</taxon>
        <taxon>Pseudomonadati</taxon>
        <taxon>Planctomycetota</taxon>
        <taxon>Planctomycetia</taxon>
        <taxon>Planctomycetales</taxon>
        <taxon>Planctomycetaceae</taxon>
        <taxon>Alienimonas</taxon>
    </lineage>
</organism>
<evidence type="ECO:0000259" key="6">
    <source>
        <dbReference type="Pfam" id="PF00884"/>
    </source>
</evidence>
<dbReference type="PANTHER" id="PTHR42693:SF53">
    <property type="entry name" value="ENDO-4-O-SULFATASE"/>
    <property type="match status" value="1"/>
</dbReference>
<reference evidence="7 8" key="1">
    <citation type="journal article" date="2020" name="Syst. Appl. Microbiol.">
        <title>Alienimonas chondri sp. nov., a novel planctomycete isolated from the biofilm of the red alga Chondrus crispus.</title>
        <authorList>
            <person name="Vitorino I."/>
            <person name="Albuquerque L."/>
            <person name="Wiegand S."/>
            <person name="Kallscheuer N."/>
            <person name="da Costa M.S."/>
            <person name="Lobo-da-Cunha A."/>
            <person name="Jogler C."/>
            <person name="Lage O.M."/>
        </authorList>
    </citation>
    <scope>NUCLEOTIDE SEQUENCE [LARGE SCALE GENOMIC DNA]</scope>
    <source>
        <strain evidence="7 8">LzC2</strain>
    </source>
</reference>
<keyword evidence="5" id="KW-0732">Signal</keyword>
<sequence>MPRSSLAVLPLLLLAGPLYGDETSRVATRPNILLLIADDLGYGECGFQHGPGTKSVKAGGVGAVPTPHLDALAADGVRFTQGYVTASYCSPSRAGLLTGVLQTRFGHELNPVGPHNEHPLAGLPIGRKTLADHLRGQGYATALIGKWHLGGHPTAHPLRRGFDRFWGFLHEGHTYADPFAGPPVVSFLRRKTLPDGRTDGVWESPDGRLFLHTGAPISEPPYDANNPVLADGTPVTPEGYFTHAMTREAERFLDDAAGRPFFLCASYSAVHSPMQALPEDYAAFAHLDDPQRRVFGGMLKAMDESVGALRASLERRGLSENTLVLFLSDNGGPTAELTSTNLPLRDGKGSLYEGGVRVPMLAAWPGVLPQGTDFEEPVWSLDLTATALAAAGGDVPKEWDGVDLRPWINGPMAGERDPRTFAWRMGPKAAFRYGDLKAVRPSRDSEWELYDLAADPSESRDLAAERPDDLELLVAAVWGKEEAKMVPPRDFKAR</sequence>
<dbReference type="InterPro" id="IPR017850">
    <property type="entry name" value="Alkaline_phosphatase_core_sf"/>
</dbReference>
<name>A0ABX1VCT6_9PLAN</name>
<evidence type="ECO:0000256" key="3">
    <source>
        <dbReference type="ARBA" id="ARBA00022801"/>
    </source>
</evidence>
<dbReference type="RefSeq" id="WP_171184781.1">
    <property type="nucleotide sequence ID" value="NZ_WTPX01000026.1"/>
</dbReference>
<feature type="domain" description="Sulfatase N-terminal" evidence="6">
    <location>
        <begin position="30"/>
        <end position="392"/>
    </location>
</feature>
<evidence type="ECO:0000256" key="1">
    <source>
        <dbReference type="ARBA" id="ARBA00008779"/>
    </source>
</evidence>
<dbReference type="Proteomes" id="UP000609651">
    <property type="component" value="Unassembled WGS sequence"/>
</dbReference>
<evidence type="ECO:0000313" key="8">
    <source>
        <dbReference type="Proteomes" id="UP000609651"/>
    </source>
</evidence>
<dbReference type="Gene3D" id="3.30.1120.10">
    <property type="match status" value="1"/>
</dbReference>
<evidence type="ECO:0000313" key="7">
    <source>
        <dbReference type="EMBL" id="NNJ25118.1"/>
    </source>
</evidence>
<accession>A0ABX1VCT6</accession>
<protein>
    <submittedName>
        <fullName evidence="7">Arylsulfatase</fullName>
        <ecNumber evidence="7">3.1.6.1</ecNumber>
    </submittedName>
</protein>
<comment type="caution">
    <text evidence="7">The sequence shown here is derived from an EMBL/GenBank/DDBJ whole genome shotgun (WGS) entry which is preliminary data.</text>
</comment>
<dbReference type="GO" id="GO:0004065">
    <property type="term" value="F:arylsulfatase activity"/>
    <property type="evidence" value="ECO:0007669"/>
    <property type="project" value="UniProtKB-EC"/>
</dbReference>
<dbReference type="InterPro" id="IPR050738">
    <property type="entry name" value="Sulfatase"/>
</dbReference>
<keyword evidence="4" id="KW-0106">Calcium</keyword>
<keyword evidence="3 7" id="KW-0378">Hydrolase</keyword>